<name>A0A0U3JQZ7_RHILV</name>
<feature type="transmembrane region" description="Helical" evidence="23">
    <location>
        <begin position="502"/>
        <end position="522"/>
    </location>
</feature>
<dbReference type="InterPro" id="IPR036927">
    <property type="entry name" value="Cyt_c_oxase-like_su1_sf"/>
</dbReference>
<feature type="transmembrane region" description="Helical" evidence="23">
    <location>
        <begin position="185"/>
        <end position="207"/>
    </location>
</feature>
<keyword evidence="11 21" id="KW-0479">Metal-binding</keyword>
<accession>A0A0U3JQZ7</accession>
<dbReference type="InterPro" id="IPR023616">
    <property type="entry name" value="Cyt_c_oxase-like_su1_dom"/>
</dbReference>
<keyword evidence="7" id="KW-1003">Cell membrane</keyword>
<feature type="transmembrane region" description="Helical" evidence="23">
    <location>
        <begin position="119"/>
        <end position="138"/>
    </location>
</feature>
<feature type="transmembrane region" description="Helical" evidence="23">
    <location>
        <begin position="444"/>
        <end position="465"/>
    </location>
</feature>
<keyword evidence="9 22" id="KW-0679">Respiratory chain</keyword>
<dbReference type="GO" id="GO:0022904">
    <property type="term" value="P:respiratory electron transport chain"/>
    <property type="evidence" value="ECO:0007669"/>
    <property type="project" value="TreeGrafter"/>
</dbReference>
<feature type="transmembrane region" description="Helical" evidence="23">
    <location>
        <begin position="365"/>
        <end position="381"/>
    </location>
</feature>
<organism evidence="25">
    <name type="scientific">Rhizobium leguminosarum bv. viciae</name>
    <dbReference type="NCBI Taxonomy" id="387"/>
    <lineage>
        <taxon>Bacteria</taxon>
        <taxon>Pseudomonadati</taxon>
        <taxon>Pseudomonadota</taxon>
        <taxon>Alphaproteobacteria</taxon>
        <taxon>Hyphomicrobiales</taxon>
        <taxon>Rhizobiaceae</taxon>
        <taxon>Rhizobium/Agrobacterium group</taxon>
        <taxon>Rhizobium</taxon>
    </lineage>
</organism>
<comment type="cofactor">
    <cofactor evidence="21">
        <name>Cu(2+)</name>
        <dbReference type="ChEBI" id="CHEBI:29036"/>
    </cofactor>
    <text evidence="21">Binds 1 copper ion per subunit, denoted as copper B.</text>
</comment>
<feature type="transmembrane region" description="Helical" evidence="23">
    <location>
        <begin position="7"/>
        <end position="24"/>
    </location>
</feature>
<comment type="similarity">
    <text evidence="4 22">Belongs to the heme-copper respiratory oxidase family.</text>
</comment>
<dbReference type="AlphaFoldDB" id="A0A0U3JQZ7"/>
<comment type="cofactor">
    <cofactor evidence="1">
        <name>heme b</name>
        <dbReference type="ChEBI" id="CHEBI:60344"/>
    </cofactor>
</comment>
<evidence type="ECO:0000256" key="19">
    <source>
        <dbReference type="ARBA" id="ARBA00054378"/>
    </source>
</evidence>
<feature type="transmembrane region" description="Helical" evidence="23">
    <location>
        <begin position="296"/>
        <end position="313"/>
    </location>
</feature>
<feature type="transmembrane region" description="Helical" evidence="23">
    <location>
        <begin position="263"/>
        <end position="284"/>
    </location>
</feature>
<feature type="binding site" evidence="21">
    <location>
        <position position="266"/>
    </location>
    <ligand>
        <name>Cu cation</name>
        <dbReference type="ChEBI" id="CHEBI:23378"/>
        <label>B</label>
    </ligand>
</feature>
<evidence type="ECO:0000256" key="5">
    <source>
        <dbReference type="ARBA" id="ARBA00012949"/>
    </source>
</evidence>
<feature type="transmembrane region" description="Helical" evidence="23">
    <location>
        <begin position="71"/>
        <end position="99"/>
    </location>
</feature>
<reference evidence="25" key="1">
    <citation type="submission" date="2015-10" db="EMBL/GenBank/DDBJ databases">
        <title>Comparative analysis of sym-gene organization in Rhizobium leguminosarum bv. viciae strains, isolated from different host plants and demonstrating clear differences in symbiotic specificity.</title>
        <authorList>
            <person name="Chirak E.R."/>
            <person name="Kimeklis A.K."/>
            <person name="Andronov E.E."/>
        </authorList>
    </citation>
    <scope>NUCLEOTIDE SEQUENCE</scope>
    <source>
        <strain evidence="25">Vaf12</strain>
    </source>
</reference>
<keyword evidence="14 23" id="KW-1133">Transmembrane helix</keyword>
<evidence type="ECO:0000256" key="17">
    <source>
        <dbReference type="ARBA" id="ARBA00023136"/>
    </source>
</evidence>
<dbReference type="InterPro" id="IPR023615">
    <property type="entry name" value="Cyt_c_Oxase_su1_BS"/>
</dbReference>
<dbReference type="InterPro" id="IPR004677">
    <property type="entry name" value="Cyt_c_oxidase_cbb3_su1"/>
</dbReference>
<evidence type="ECO:0000256" key="10">
    <source>
        <dbReference type="ARBA" id="ARBA00022692"/>
    </source>
</evidence>
<evidence type="ECO:0000256" key="16">
    <source>
        <dbReference type="ARBA" id="ARBA00023008"/>
    </source>
</evidence>
<evidence type="ECO:0000256" key="9">
    <source>
        <dbReference type="ARBA" id="ARBA00022660"/>
    </source>
</evidence>
<keyword evidence="12" id="KW-1278">Translocase</keyword>
<dbReference type="Pfam" id="PF00115">
    <property type="entry name" value="COX1"/>
    <property type="match status" value="1"/>
</dbReference>
<evidence type="ECO:0000256" key="13">
    <source>
        <dbReference type="ARBA" id="ARBA00022982"/>
    </source>
</evidence>
<evidence type="ECO:0000256" key="11">
    <source>
        <dbReference type="ARBA" id="ARBA00022723"/>
    </source>
</evidence>
<dbReference type="GO" id="GO:0015990">
    <property type="term" value="P:electron transport coupled proton transport"/>
    <property type="evidence" value="ECO:0007669"/>
    <property type="project" value="TreeGrafter"/>
</dbReference>
<keyword evidence="13 22" id="KW-0249">Electron transport</keyword>
<dbReference type="NCBIfam" id="TIGR00780">
    <property type="entry name" value="ccoN"/>
    <property type="match status" value="1"/>
</dbReference>
<evidence type="ECO:0000256" key="7">
    <source>
        <dbReference type="ARBA" id="ARBA00022475"/>
    </source>
</evidence>
<dbReference type="EMBL" id="KT944070">
    <property type="protein sequence ID" value="ALU64485.1"/>
    <property type="molecule type" value="Genomic_DNA"/>
</dbReference>
<keyword evidence="17 23" id="KW-0472">Membrane</keyword>
<feature type="transmembrane region" description="Helical" evidence="23">
    <location>
        <begin position="150"/>
        <end position="173"/>
    </location>
</feature>
<feature type="binding site" description="axial binding residue" evidence="21">
    <location>
        <position position="404"/>
    </location>
    <ligand>
        <name>heme b</name>
        <dbReference type="ChEBI" id="CHEBI:60344"/>
        <label>2; high-spin</label>
    </ligand>
    <ligandPart>
        <name>Fe</name>
        <dbReference type="ChEBI" id="CHEBI:18248"/>
    </ligandPart>
</feature>
<evidence type="ECO:0000259" key="24">
    <source>
        <dbReference type="PROSITE" id="PS50855"/>
    </source>
</evidence>
<comment type="pathway">
    <text evidence="3">Energy metabolism; oxidative phosphorylation.</text>
</comment>
<dbReference type="EC" id="7.1.1.9" evidence="5"/>
<feature type="binding site" description="axial binding residue" evidence="21">
    <location>
        <position position="117"/>
    </location>
    <ligand>
        <name>heme b</name>
        <dbReference type="ChEBI" id="CHEBI:60344"/>
        <label>1; low-spin</label>
    </ligand>
    <ligandPart>
        <name>Fe</name>
        <dbReference type="ChEBI" id="CHEBI:18248"/>
    </ligandPart>
</feature>
<evidence type="ECO:0000256" key="2">
    <source>
        <dbReference type="ARBA" id="ARBA00004651"/>
    </source>
</evidence>
<evidence type="ECO:0000256" key="6">
    <source>
        <dbReference type="ARBA" id="ARBA00022448"/>
    </source>
</evidence>
<feature type="transmembrane region" description="Helical" evidence="23">
    <location>
        <begin position="333"/>
        <end position="353"/>
    </location>
</feature>
<dbReference type="FunFam" id="1.20.210.10:FF:000005">
    <property type="entry name" value="Cytochrome c oxidase, cbb3-type, subunit I"/>
    <property type="match status" value="1"/>
</dbReference>
<feature type="transmembrane region" description="Helical" evidence="23">
    <location>
        <begin position="401"/>
        <end position="424"/>
    </location>
</feature>
<dbReference type="InterPro" id="IPR000883">
    <property type="entry name" value="Cyt_C_Oxase_1"/>
</dbReference>
<evidence type="ECO:0000256" key="23">
    <source>
        <dbReference type="SAM" id="Phobius"/>
    </source>
</evidence>
<dbReference type="GO" id="GO:0020037">
    <property type="term" value="F:heme binding"/>
    <property type="evidence" value="ECO:0007669"/>
    <property type="project" value="InterPro"/>
</dbReference>
<keyword evidence="16" id="KW-0186">Copper</keyword>
<evidence type="ECO:0000256" key="1">
    <source>
        <dbReference type="ARBA" id="ARBA00001970"/>
    </source>
</evidence>
<comment type="catalytic activity">
    <reaction evidence="18">
        <text>4 Fe(II)-[cytochrome c] + O2 + 8 H(+)(in) = 4 Fe(III)-[cytochrome c] + 2 H2O + 4 H(+)(out)</text>
        <dbReference type="Rhea" id="RHEA:11436"/>
        <dbReference type="Rhea" id="RHEA-COMP:10350"/>
        <dbReference type="Rhea" id="RHEA-COMP:14399"/>
        <dbReference type="ChEBI" id="CHEBI:15377"/>
        <dbReference type="ChEBI" id="CHEBI:15378"/>
        <dbReference type="ChEBI" id="CHEBI:15379"/>
        <dbReference type="ChEBI" id="CHEBI:29033"/>
        <dbReference type="ChEBI" id="CHEBI:29034"/>
        <dbReference type="EC" id="7.1.1.9"/>
    </reaction>
</comment>
<evidence type="ECO:0000256" key="8">
    <source>
        <dbReference type="ARBA" id="ARBA00022617"/>
    </source>
</evidence>
<evidence type="ECO:0000256" key="21">
    <source>
        <dbReference type="PIRSR" id="PIRSR604677-50"/>
    </source>
</evidence>
<evidence type="ECO:0000313" key="25">
    <source>
        <dbReference type="EMBL" id="ALU64485.1"/>
    </source>
</evidence>
<keyword evidence="6 22" id="KW-0813">Transport</keyword>
<feature type="binding site" evidence="21">
    <location>
        <position position="316"/>
    </location>
    <ligand>
        <name>Cu cation</name>
        <dbReference type="ChEBI" id="CHEBI:23378"/>
        <label>B</label>
    </ligand>
</feature>
<dbReference type="PANTHER" id="PTHR10422:SF29">
    <property type="entry name" value="CYTOCHROME C OXIDASE SUBUNIT 1 HOMOLOG, BACTEROID"/>
    <property type="match status" value="1"/>
</dbReference>
<evidence type="ECO:0000256" key="20">
    <source>
        <dbReference type="ARBA" id="ARBA00078182"/>
    </source>
</evidence>
<keyword evidence="10 22" id="KW-0812">Transmembrane</keyword>
<keyword evidence="15 21" id="KW-0408">Iron</keyword>
<proteinExistence type="inferred from homology"/>
<dbReference type="PANTHER" id="PTHR10422">
    <property type="entry name" value="CYTOCHROME C OXIDASE SUBUNIT 1"/>
    <property type="match status" value="1"/>
</dbReference>
<feature type="binding site" evidence="21">
    <location>
        <position position="317"/>
    </location>
    <ligand>
        <name>Cu cation</name>
        <dbReference type="ChEBI" id="CHEBI:23378"/>
        <label>B</label>
    </ligand>
</feature>
<evidence type="ECO:0000256" key="18">
    <source>
        <dbReference type="ARBA" id="ARBA00047816"/>
    </source>
</evidence>
<sequence>MNYTTETMVIAVAAFLALLVAAFARDHLFAVHMGILCLCLVMGAVLMVRKVDFSPAGQQRKIDKSGYFDEVIRYGLIATVFWGVVGFLVGVIIALQLAFPDLNIAPYLNFGRLRPVHTSAVIFAFGGNALIMTSFYVVQRTCRARLFGGNLAWFVFWGYQLFIVLAATGYVLGITQAREYAEPEWYVDLWLTIVWVAYLAVYLGTILKRKEPHIYVANWFYLAFIVTIAILHVVNNLAVPASFLGSKSYSVFSGVQDALTQWWYGHNAVGFFLTAGFLGMMYYFVPKQANRPVYSYRLSIIHFWALIFMYIWAGPHHLHYTALPDWAQTLGMVFSIMLWMPSWGGMINGLMTLSGAWDKIRTDPIIRMMIVAIAFYGMSTFEGPMMSVKTVNSLSHYTEWTIGHVHSGALGWVGMITFGAIYYLTPKLWGRERLYSLRMVNWHFWLATLGIVVYAAVLWVAGIQQGLMWREYNSQGFLVYSFAETVAAMFPYYVLRAVGGTLYLAGGLVMAWNVFMTIRGHLRDEAAIPTTFVPQAQPAE</sequence>
<evidence type="ECO:0000256" key="15">
    <source>
        <dbReference type="ARBA" id="ARBA00023004"/>
    </source>
</evidence>
<evidence type="ECO:0000256" key="12">
    <source>
        <dbReference type="ARBA" id="ARBA00022967"/>
    </source>
</evidence>
<dbReference type="GO" id="GO:0046872">
    <property type="term" value="F:metal ion binding"/>
    <property type="evidence" value="ECO:0007669"/>
    <property type="project" value="UniProtKB-KW"/>
</dbReference>
<dbReference type="GO" id="GO:0005886">
    <property type="term" value="C:plasma membrane"/>
    <property type="evidence" value="ECO:0007669"/>
    <property type="project" value="UniProtKB-SubCell"/>
</dbReference>
<feature type="binding site" description="axial binding residue" evidence="21">
    <location>
        <position position="406"/>
    </location>
    <ligand>
        <name>heme b</name>
        <dbReference type="ChEBI" id="CHEBI:60344"/>
        <label>1; low-spin</label>
    </ligand>
    <ligandPart>
        <name>Fe</name>
        <dbReference type="ChEBI" id="CHEBI:18248"/>
    </ligandPart>
</feature>
<evidence type="ECO:0000256" key="3">
    <source>
        <dbReference type="ARBA" id="ARBA00004673"/>
    </source>
</evidence>
<evidence type="ECO:0000256" key="4">
    <source>
        <dbReference type="ARBA" id="ARBA00009578"/>
    </source>
</evidence>
<dbReference type="PROSITE" id="PS50855">
    <property type="entry name" value="COX1"/>
    <property type="match status" value="1"/>
</dbReference>
<dbReference type="PROSITE" id="PS00077">
    <property type="entry name" value="COX1_CUB"/>
    <property type="match status" value="1"/>
</dbReference>
<dbReference type="GO" id="GO:0004129">
    <property type="term" value="F:cytochrome-c oxidase activity"/>
    <property type="evidence" value="ECO:0007669"/>
    <property type="project" value="UniProtKB-EC"/>
</dbReference>
<evidence type="ECO:0000256" key="22">
    <source>
        <dbReference type="RuleBase" id="RU000370"/>
    </source>
</evidence>
<comment type="function">
    <text evidence="19">Cytochrome c oxidase is the component of the respiratory chain that catalyzes the reduction of oxygen to water. Subunits 1-3 form the functional core of the enzyme complex. Co I is the catalytic subunit of the enzyme. Electrons originating in cytochrome c or a quinol are transferred to the bimetallic center formed by a high-spin heme and copper B.</text>
</comment>
<dbReference type="CDD" id="cd01661">
    <property type="entry name" value="cbb3_Oxidase_I"/>
    <property type="match status" value="1"/>
</dbReference>
<dbReference type="SUPFAM" id="SSF81442">
    <property type="entry name" value="Cytochrome c oxidase subunit I-like"/>
    <property type="match status" value="1"/>
</dbReference>
<dbReference type="UniPathway" id="UPA00705"/>
<feature type="domain" description="Cytochrome oxidase subunit I profile" evidence="24">
    <location>
        <begin position="40"/>
        <end position="540"/>
    </location>
</feature>
<gene>
    <name evidence="25" type="primary">fixN</name>
</gene>
<comment type="subcellular location">
    <subcellularLocation>
        <location evidence="2">Cell membrane</location>
        <topology evidence="2">Multi-pass membrane protein</topology>
    </subcellularLocation>
</comment>
<dbReference type="Gene3D" id="1.20.210.10">
    <property type="entry name" value="Cytochrome c oxidase-like, subunit I domain"/>
    <property type="match status" value="1"/>
</dbReference>
<feature type="transmembrane region" description="Helical" evidence="23">
    <location>
        <begin position="219"/>
        <end position="243"/>
    </location>
</feature>
<evidence type="ECO:0000256" key="14">
    <source>
        <dbReference type="ARBA" id="ARBA00022989"/>
    </source>
</evidence>
<dbReference type="GO" id="GO:0006119">
    <property type="term" value="P:oxidative phosphorylation"/>
    <property type="evidence" value="ECO:0007669"/>
    <property type="project" value="UniProtKB-UniPathway"/>
</dbReference>
<feature type="transmembrane region" description="Helical" evidence="23">
    <location>
        <begin position="30"/>
        <end position="51"/>
    </location>
</feature>
<comment type="cofactor">
    <cofactor evidence="21">
        <name>heme</name>
        <dbReference type="ChEBI" id="CHEBI:30413"/>
    </cofactor>
    <text evidence="21">Binds 2 heme groups per subunit, denoted as high- and low-spin.</text>
</comment>
<protein>
    <recommendedName>
        <fullName evidence="5">cytochrome-c oxidase</fullName>
        <ecNumber evidence="5">7.1.1.9</ecNumber>
    </recommendedName>
    <alternativeName>
        <fullName evidence="20">Cytochrome c oxidase polypeptide I homolog</fullName>
    </alternativeName>
</protein>
<keyword evidence="8 21" id="KW-0349">Heme</keyword>